<keyword evidence="5 6" id="KW-0472">Membrane</keyword>
<feature type="transmembrane region" description="Helical" evidence="6">
    <location>
        <begin position="6"/>
        <end position="36"/>
    </location>
</feature>
<feature type="transmembrane region" description="Helical" evidence="6">
    <location>
        <begin position="126"/>
        <end position="156"/>
    </location>
</feature>
<evidence type="ECO:0000256" key="6">
    <source>
        <dbReference type="SAM" id="Phobius"/>
    </source>
</evidence>
<accession>A0A0Z8CH08</accession>
<dbReference type="InterPro" id="IPR051790">
    <property type="entry name" value="Cytochrome_c-biogenesis_DsbD"/>
</dbReference>
<dbReference type="PANTHER" id="PTHR31272:SF4">
    <property type="entry name" value="CYTOCHROME C-TYPE BIOGENESIS PROTEIN HI_1454-RELATED"/>
    <property type="match status" value="1"/>
</dbReference>
<feature type="transmembrane region" description="Helical" evidence="6">
    <location>
        <begin position="162"/>
        <end position="185"/>
    </location>
</feature>
<dbReference type="GO" id="GO:0016020">
    <property type="term" value="C:membrane"/>
    <property type="evidence" value="ECO:0007669"/>
    <property type="project" value="UniProtKB-SubCell"/>
</dbReference>
<evidence type="ECO:0000256" key="4">
    <source>
        <dbReference type="ARBA" id="ARBA00022989"/>
    </source>
</evidence>
<sequence length="231" mass="25775">MEFQWFTVLALFAEGLLSFLSPCVLPILPIYVGLLAGGAEGKEGEKKVLVNTLSFVVGIALTFFLLGFASSLLSRVLQANAQVLQIISGLLIVLMGILQLGWFNIPMLEREFSAKNKVYQAGKQVTPFLAFLMGFTFSFSWTPCIGPILASVFIYASSQQGWLSGILLLVYCLGFILPFILVAFFSQKMLAFFKNNRHYLAWTKRISGYLLLLIGLSILTGFFQHLVRFFQ</sequence>
<dbReference type="GO" id="GO:0017004">
    <property type="term" value="P:cytochrome complex assembly"/>
    <property type="evidence" value="ECO:0007669"/>
    <property type="project" value="InterPro"/>
</dbReference>
<evidence type="ECO:0000256" key="3">
    <source>
        <dbReference type="ARBA" id="ARBA00022692"/>
    </source>
</evidence>
<evidence type="ECO:0000256" key="5">
    <source>
        <dbReference type="ARBA" id="ARBA00023136"/>
    </source>
</evidence>
<keyword evidence="3 6" id="KW-0812">Transmembrane</keyword>
<comment type="similarity">
    <text evidence="2">Belongs to the DsbD family.</text>
</comment>
<dbReference type="Proteomes" id="UP000073434">
    <property type="component" value="Unassembled WGS sequence"/>
</dbReference>
<evidence type="ECO:0000313" key="9">
    <source>
        <dbReference type="Proteomes" id="UP000073434"/>
    </source>
</evidence>
<evidence type="ECO:0000259" key="7">
    <source>
        <dbReference type="Pfam" id="PF02683"/>
    </source>
</evidence>
<dbReference type="GO" id="GO:0047134">
    <property type="term" value="F:protein-disulfide reductase [NAD(P)H] activity"/>
    <property type="evidence" value="ECO:0007669"/>
    <property type="project" value="UniProtKB-EC"/>
</dbReference>
<proteinExistence type="inferred from homology"/>
<dbReference type="EMBL" id="FIFW01000003">
    <property type="protein sequence ID" value="CYU25098.1"/>
    <property type="molecule type" value="Genomic_DNA"/>
</dbReference>
<dbReference type="AlphaFoldDB" id="A0A0Z8CH08"/>
<feature type="domain" description="Cytochrome C biogenesis protein transmembrane" evidence="7">
    <location>
        <begin position="5"/>
        <end position="219"/>
    </location>
</feature>
<organism evidence="8 9">
    <name type="scientific">Streptococcus suis</name>
    <dbReference type="NCBI Taxonomy" id="1307"/>
    <lineage>
        <taxon>Bacteria</taxon>
        <taxon>Bacillati</taxon>
        <taxon>Bacillota</taxon>
        <taxon>Bacilli</taxon>
        <taxon>Lactobacillales</taxon>
        <taxon>Streptococcaceae</taxon>
        <taxon>Streptococcus</taxon>
    </lineage>
</organism>
<evidence type="ECO:0000256" key="2">
    <source>
        <dbReference type="ARBA" id="ARBA00006143"/>
    </source>
</evidence>
<gene>
    <name evidence="8" type="primary">dsbD</name>
    <name evidence="8" type="ORF">ERS132385_00363</name>
</gene>
<protein>
    <submittedName>
        <fullName evidence="8">Cytochrome C biogenesis protein</fullName>
        <ecNumber evidence="8">1.8.1.8</ecNumber>
    </submittedName>
</protein>
<dbReference type="InterPro" id="IPR003834">
    <property type="entry name" value="Cyt_c_assmbl_TM_dom"/>
</dbReference>
<keyword evidence="4 6" id="KW-1133">Transmembrane helix</keyword>
<evidence type="ECO:0000313" key="8">
    <source>
        <dbReference type="EMBL" id="CYU25098.1"/>
    </source>
</evidence>
<name>A0A0Z8CH08_STRSU</name>
<evidence type="ECO:0000256" key="1">
    <source>
        <dbReference type="ARBA" id="ARBA00004141"/>
    </source>
</evidence>
<feature type="transmembrane region" description="Helical" evidence="6">
    <location>
        <begin position="206"/>
        <end position="227"/>
    </location>
</feature>
<reference evidence="8 9" key="1">
    <citation type="submission" date="2016-02" db="EMBL/GenBank/DDBJ databases">
        <authorList>
            <consortium name="Pathogen Informatics"/>
        </authorList>
    </citation>
    <scope>NUCLEOTIDE SEQUENCE [LARGE SCALE GENOMIC DNA]</scope>
    <source>
        <strain evidence="8 9">LSS23</strain>
    </source>
</reference>
<keyword evidence="8" id="KW-0560">Oxidoreductase</keyword>
<dbReference type="EC" id="1.8.1.8" evidence="8"/>
<dbReference type="Pfam" id="PF02683">
    <property type="entry name" value="DsbD_TM"/>
    <property type="match status" value="1"/>
</dbReference>
<feature type="transmembrane region" description="Helical" evidence="6">
    <location>
        <begin position="83"/>
        <end position="105"/>
    </location>
</feature>
<dbReference type="PANTHER" id="PTHR31272">
    <property type="entry name" value="CYTOCHROME C-TYPE BIOGENESIS PROTEIN HI_1454-RELATED"/>
    <property type="match status" value="1"/>
</dbReference>
<dbReference type="RefSeq" id="WP_044687309.1">
    <property type="nucleotide sequence ID" value="NZ_CEEW01000003.1"/>
</dbReference>
<comment type="subcellular location">
    <subcellularLocation>
        <location evidence="1">Membrane</location>
        <topology evidence="1">Multi-pass membrane protein</topology>
    </subcellularLocation>
</comment>
<feature type="transmembrane region" description="Helical" evidence="6">
    <location>
        <begin position="48"/>
        <end position="71"/>
    </location>
</feature>